<name>A0AA36D187_9BILA</name>
<comment type="caution">
    <text evidence="3">The sequence shown here is derived from an EMBL/GenBank/DDBJ whole genome shotgun (WGS) entry which is preliminary data.</text>
</comment>
<organism evidence="3 4">
    <name type="scientific">Mesorhabditis spiculigera</name>
    <dbReference type="NCBI Taxonomy" id="96644"/>
    <lineage>
        <taxon>Eukaryota</taxon>
        <taxon>Metazoa</taxon>
        <taxon>Ecdysozoa</taxon>
        <taxon>Nematoda</taxon>
        <taxon>Chromadorea</taxon>
        <taxon>Rhabditida</taxon>
        <taxon>Rhabditina</taxon>
        <taxon>Rhabditomorpha</taxon>
        <taxon>Rhabditoidea</taxon>
        <taxon>Rhabditidae</taxon>
        <taxon>Mesorhabditinae</taxon>
        <taxon>Mesorhabditis</taxon>
    </lineage>
</organism>
<dbReference type="Gene3D" id="3.30.2350.10">
    <property type="entry name" value="Pseudouridine synthase"/>
    <property type="match status" value="1"/>
</dbReference>
<dbReference type="InterPro" id="IPR006145">
    <property type="entry name" value="PsdUridine_synth_RsuA/RluA"/>
</dbReference>
<sequence>MSDDFFGIHVQTHSSTQRAAANTAPEPAQEEAGFIEKQFIPSSSRVAEPAVSHDWTRETEDDFIDQQYFRKIDPREASEPECLQSPKRRDQGKWFADDESIQKRSDASFAEDYEEPIEIDEKEFTISAPTILQQINSSLLPIKHLSKEELVDYLASQVLYNDEDLLALCKPYGLSYGGGSSDLPQIDRLMPALKAVVAPATAKLHLAKPLDRNVSGILLFVKNEKLKHLLNQKSSESLVMSEYRAIVRGTLAKPKQLIKIPLYKTVRDGQFKMKPLREDTPKRHEIHYVETRAREISSHRYCSYVGALVKGEVPHQVRAHLSLVKCPIIGEDKYTDSPPRPPRLADATLEQLGLSQSQSRRLPFLLHHKERIVLKFDDWPLVRIHYDWETRLRHLFLKRLEVERLLWILSSLGGAYSAMGDYDERFARVAMKISNHQIRLATEYGDPVLLSRCHLYIALSLAQQGYHKEAKQVVRWQSKMARLYNSSFLLACCQGIRAKITAIIYDLR</sequence>
<dbReference type="Proteomes" id="UP001177023">
    <property type="component" value="Unassembled WGS sequence"/>
</dbReference>
<dbReference type="PANTHER" id="PTHR36693:SF1">
    <property type="entry name" value="GH02722P"/>
    <property type="match status" value="1"/>
</dbReference>
<evidence type="ECO:0000256" key="1">
    <source>
        <dbReference type="SAM" id="MobiDB-lite"/>
    </source>
</evidence>
<dbReference type="GO" id="GO:0001522">
    <property type="term" value="P:pseudouridine synthesis"/>
    <property type="evidence" value="ECO:0007669"/>
    <property type="project" value="InterPro"/>
</dbReference>
<feature type="region of interest" description="Disordered" evidence="1">
    <location>
        <begin position="1"/>
        <end position="30"/>
    </location>
</feature>
<proteinExistence type="predicted"/>
<feature type="domain" description="Pseudouridine synthase RsuA/RluA-like" evidence="2">
    <location>
        <begin position="165"/>
        <end position="322"/>
    </location>
</feature>
<protein>
    <recommendedName>
        <fullName evidence="2">Pseudouridine synthase RsuA/RluA-like domain-containing protein</fullName>
    </recommendedName>
</protein>
<reference evidence="3" key="1">
    <citation type="submission" date="2023-06" db="EMBL/GenBank/DDBJ databases">
        <authorList>
            <person name="Delattre M."/>
        </authorList>
    </citation>
    <scope>NUCLEOTIDE SEQUENCE</scope>
    <source>
        <strain evidence="3">AF72</strain>
    </source>
</reference>
<dbReference type="Pfam" id="PF00849">
    <property type="entry name" value="PseudoU_synth_2"/>
    <property type="match status" value="1"/>
</dbReference>
<feature type="compositionally biased region" description="Basic and acidic residues" evidence="1">
    <location>
        <begin position="87"/>
        <end position="97"/>
    </location>
</feature>
<dbReference type="EMBL" id="CATQJA010002651">
    <property type="protein sequence ID" value="CAJ0577709.1"/>
    <property type="molecule type" value="Genomic_DNA"/>
</dbReference>
<feature type="compositionally biased region" description="Polar residues" evidence="1">
    <location>
        <begin position="11"/>
        <end position="20"/>
    </location>
</feature>
<dbReference type="GO" id="GO:0003723">
    <property type="term" value="F:RNA binding"/>
    <property type="evidence" value="ECO:0007669"/>
    <property type="project" value="InterPro"/>
</dbReference>
<evidence type="ECO:0000313" key="4">
    <source>
        <dbReference type="Proteomes" id="UP001177023"/>
    </source>
</evidence>
<gene>
    <name evidence="3" type="ORF">MSPICULIGERA_LOCUS15977</name>
</gene>
<evidence type="ECO:0000313" key="3">
    <source>
        <dbReference type="EMBL" id="CAJ0577709.1"/>
    </source>
</evidence>
<dbReference type="InterPro" id="IPR020103">
    <property type="entry name" value="PsdUridine_synth_cat_dom_sf"/>
</dbReference>
<evidence type="ECO:0000259" key="2">
    <source>
        <dbReference type="Pfam" id="PF00849"/>
    </source>
</evidence>
<dbReference type="InterPro" id="IPR032072">
    <property type="entry name" value="DUF4807"/>
</dbReference>
<dbReference type="GO" id="GO:0009982">
    <property type="term" value="F:pseudouridine synthase activity"/>
    <property type="evidence" value="ECO:0007669"/>
    <property type="project" value="InterPro"/>
</dbReference>
<dbReference type="Pfam" id="PF16065">
    <property type="entry name" value="DUF4807"/>
    <property type="match status" value="1"/>
</dbReference>
<keyword evidence="4" id="KW-1185">Reference proteome</keyword>
<dbReference type="AlphaFoldDB" id="A0AA36D187"/>
<dbReference type="SUPFAM" id="SSF55120">
    <property type="entry name" value="Pseudouridine synthase"/>
    <property type="match status" value="1"/>
</dbReference>
<feature type="non-terminal residue" evidence="3">
    <location>
        <position position="508"/>
    </location>
</feature>
<feature type="region of interest" description="Disordered" evidence="1">
    <location>
        <begin position="75"/>
        <end position="97"/>
    </location>
</feature>
<accession>A0AA36D187</accession>
<dbReference type="PANTHER" id="PTHR36693">
    <property type="entry name" value="GH02722P"/>
    <property type="match status" value="1"/>
</dbReference>